<evidence type="ECO:0000256" key="3">
    <source>
        <dbReference type="ARBA" id="ARBA00022771"/>
    </source>
</evidence>
<dbReference type="SUPFAM" id="SSF103657">
    <property type="entry name" value="BAR/IMD domain-like"/>
    <property type="match status" value="1"/>
</dbReference>
<evidence type="ECO:0008006" key="13">
    <source>
        <dbReference type="Google" id="ProtNLM"/>
    </source>
</evidence>
<feature type="compositionally biased region" description="Low complexity" evidence="7">
    <location>
        <begin position="155"/>
        <end position="170"/>
    </location>
</feature>
<dbReference type="Proteomes" id="UP000000305">
    <property type="component" value="Unassembled WGS sequence"/>
</dbReference>
<dbReference type="EMBL" id="GL732538">
    <property type="protein sequence ID" value="EFX83146.1"/>
    <property type="molecule type" value="Genomic_DNA"/>
</dbReference>
<dbReference type="InterPro" id="IPR051025">
    <property type="entry name" value="RhoGAP"/>
</dbReference>
<protein>
    <recommendedName>
        <fullName evidence="13">Minor histocompatibility protein HA-1</fullName>
    </recommendedName>
</protein>
<organism evidence="11 12">
    <name type="scientific">Daphnia pulex</name>
    <name type="common">Water flea</name>
    <dbReference type="NCBI Taxonomy" id="6669"/>
    <lineage>
        <taxon>Eukaryota</taxon>
        <taxon>Metazoa</taxon>
        <taxon>Ecdysozoa</taxon>
        <taxon>Arthropoda</taxon>
        <taxon>Crustacea</taxon>
        <taxon>Branchiopoda</taxon>
        <taxon>Diplostraca</taxon>
        <taxon>Cladocera</taxon>
        <taxon>Anomopoda</taxon>
        <taxon>Daphniidae</taxon>
        <taxon>Daphnia</taxon>
    </lineage>
</organism>
<dbReference type="InterPro" id="IPR008936">
    <property type="entry name" value="Rho_GTPase_activation_prot"/>
</dbReference>
<dbReference type="InterPro" id="IPR001060">
    <property type="entry name" value="FCH_dom"/>
</dbReference>
<dbReference type="InterPro" id="IPR054713">
    <property type="entry name" value="GMIP/FCHO2-like_FCH"/>
</dbReference>
<sequence>MDAVLLQLEQGVEVALHRAKLWSKYAKDIMTYVEKRCNLEIEFAKNVAKLAQTMKSALKEECYLPFQSIYMTAMDREIDNSNSAQSTTSLLTGHKFLEPLSARRNEHERCRKQIKEMWHRELKRMQESVGNLRKAKALYVQRQQEWERAKEAAQRAESAAESSSSTAEQASKLDKRKKTEEDALQKAMEAETTYKASVCEANERHGQLLRVKSQVLQQVRELMLQCDQTMKAVTVSYFQLQHTVSAPAPVQFQTLCESSRLYEPGSQYMEFIRRMPLPSKPSRDSTPTATAGSPGGTSPGPYTFEPYSEESTVSEKERKSNGSLSADLSESKDRVQSGGPMKAWSASAVSSAGQSPGNVVTQVSSDTESVESNPSAKSRETSPTASPMMPARRLVPASSGDELENEPDPEADANYLGYSANRRHCMSKAAVTHTFRKLKTPSRCRECDSYVYFQGAECIECGLGCHKKCLESLTIQCGHKRLPRKMTTFGVDLSQHLAETGTQVPHLLAKCINEIDTRGIQIKGLYRVSGVKSKVEKLCQSFENGADLVDLTDIHPNVVANVLKLYLRQLPEALLTSRLYPDFIRVAREWTGPSADTSAPGVEELNELVHKLPRHHYATLAFLMHHLKRVSGECESNNMPASNLGIVFGPTLLRTSEGSATLSSLVDTVHQTKVIELLIEHADIIF</sequence>
<evidence type="ECO:0000259" key="9">
    <source>
        <dbReference type="PROSITE" id="PS50238"/>
    </source>
</evidence>
<dbReference type="SMART" id="SM00324">
    <property type="entry name" value="RhoGAP"/>
    <property type="match status" value="1"/>
</dbReference>
<name>E9GBI6_DAPPU</name>
<dbReference type="PROSITE" id="PS51741">
    <property type="entry name" value="F_BAR"/>
    <property type="match status" value="1"/>
</dbReference>
<keyword evidence="5 6" id="KW-0175">Coiled coil</keyword>
<dbReference type="InterPro" id="IPR031160">
    <property type="entry name" value="F_BAR_dom"/>
</dbReference>
<dbReference type="Gene3D" id="1.20.1270.60">
    <property type="entry name" value="Arfaptin homology (AH) domain/BAR domain"/>
    <property type="match status" value="1"/>
</dbReference>
<dbReference type="GO" id="GO:0008270">
    <property type="term" value="F:zinc ion binding"/>
    <property type="evidence" value="ECO:0007669"/>
    <property type="project" value="UniProtKB-KW"/>
</dbReference>
<dbReference type="Pfam" id="PF00620">
    <property type="entry name" value="RhoGAP"/>
    <property type="match status" value="1"/>
</dbReference>
<dbReference type="InterPro" id="IPR027267">
    <property type="entry name" value="AH/BAR_dom_sf"/>
</dbReference>
<dbReference type="Pfam" id="PF22699">
    <property type="entry name" value="GMIP-like_FCH"/>
    <property type="match status" value="1"/>
</dbReference>
<dbReference type="SUPFAM" id="SSF48350">
    <property type="entry name" value="GTPase activation domain, GAP"/>
    <property type="match status" value="1"/>
</dbReference>
<dbReference type="SUPFAM" id="SSF57889">
    <property type="entry name" value="Cysteine-rich domain"/>
    <property type="match status" value="1"/>
</dbReference>
<dbReference type="OMA" id="THELYHN"/>
<dbReference type="InterPro" id="IPR002219">
    <property type="entry name" value="PKC_DAG/PE"/>
</dbReference>
<dbReference type="SMART" id="SM00055">
    <property type="entry name" value="FCH"/>
    <property type="match status" value="1"/>
</dbReference>
<dbReference type="InParanoid" id="E9GBI6"/>
<feature type="domain" description="F-BAR" evidence="10">
    <location>
        <begin position="1"/>
        <end position="267"/>
    </location>
</feature>
<feature type="region of interest" description="Disordered" evidence="7">
    <location>
        <begin position="276"/>
        <end position="392"/>
    </location>
</feature>
<feature type="non-terminal residue" evidence="11">
    <location>
        <position position="1"/>
    </location>
</feature>
<dbReference type="PROSITE" id="PS00479">
    <property type="entry name" value="ZF_DAG_PE_1"/>
    <property type="match status" value="1"/>
</dbReference>
<dbReference type="STRING" id="6669.E9GBI6"/>
<evidence type="ECO:0000259" key="8">
    <source>
        <dbReference type="PROSITE" id="PS50081"/>
    </source>
</evidence>
<gene>
    <name evidence="11" type="ORF">DAPPUDRAFT_21313</name>
</gene>
<evidence type="ECO:0000256" key="1">
    <source>
        <dbReference type="ARBA" id="ARBA00022468"/>
    </source>
</evidence>
<keyword evidence="1" id="KW-0343">GTPase activation</keyword>
<evidence type="ECO:0000256" key="6">
    <source>
        <dbReference type="PROSITE-ProRule" id="PRU01077"/>
    </source>
</evidence>
<dbReference type="eggNOG" id="KOG1453">
    <property type="taxonomic scope" value="Eukaryota"/>
</dbReference>
<keyword evidence="12" id="KW-1185">Reference proteome</keyword>
<dbReference type="KEGG" id="dpx:DAPPUDRAFT_21313"/>
<proteinExistence type="predicted"/>
<keyword evidence="2" id="KW-0479">Metal-binding</keyword>
<keyword evidence="4" id="KW-0862">Zinc</keyword>
<dbReference type="GO" id="GO:0005096">
    <property type="term" value="F:GTPase activator activity"/>
    <property type="evidence" value="ECO:0000318"/>
    <property type="project" value="GO_Central"/>
</dbReference>
<evidence type="ECO:0000259" key="10">
    <source>
        <dbReference type="PROSITE" id="PS51741"/>
    </source>
</evidence>
<dbReference type="InterPro" id="IPR000198">
    <property type="entry name" value="RhoGAP_dom"/>
</dbReference>
<evidence type="ECO:0000256" key="7">
    <source>
        <dbReference type="SAM" id="MobiDB-lite"/>
    </source>
</evidence>
<dbReference type="PANTHER" id="PTHR15228:SF25">
    <property type="entry name" value="F-BAR DOMAIN-CONTAINING PROTEIN"/>
    <property type="match status" value="1"/>
</dbReference>
<dbReference type="SMART" id="SM00109">
    <property type="entry name" value="C1"/>
    <property type="match status" value="1"/>
</dbReference>
<dbReference type="GO" id="GO:0051058">
    <property type="term" value="P:negative regulation of small GTPase mediated signal transduction"/>
    <property type="evidence" value="ECO:0000318"/>
    <property type="project" value="GO_Central"/>
</dbReference>
<dbReference type="GO" id="GO:0007165">
    <property type="term" value="P:signal transduction"/>
    <property type="evidence" value="ECO:0007669"/>
    <property type="project" value="InterPro"/>
</dbReference>
<dbReference type="Pfam" id="PF00130">
    <property type="entry name" value="C1_1"/>
    <property type="match status" value="1"/>
</dbReference>
<keyword evidence="3" id="KW-0863">Zinc-finger</keyword>
<evidence type="ECO:0000313" key="12">
    <source>
        <dbReference type="Proteomes" id="UP000000305"/>
    </source>
</evidence>
<dbReference type="PROSITE" id="PS50081">
    <property type="entry name" value="ZF_DAG_PE_2"/>
    <property type="match status" value="1"/>
</dbReference>
<dbReference type="PROSITE" id="PS50238">
    <property type="entry name" value="RHOGAP"/>
    <property type="match status" value="1"/>
</dbReference>
<reference evidence="11 12" key="1">
    <citation type="journal article" date="2011" name="Science">
        <title>The ecoresponsive genome of Daphnia pulex.</title>
        <authorList>
            <person name="Colbourne J.K."/>
            <person name="Pfrender M.E."/>
            <person name="Gilbert D."/>
            <person name="Thomas W.K."/>
            <person name="Tucker A."/>
            <person name="Oakley T.H."/>
            <person name="Tokishita S."/>
            <person name="Aerts A."/>
            <person name="Arnold G.J."/>
            <person name="Basu M.K."/>
            <person name="Bauer D.J."/>
            <person name="Caceres C.E."/>
            <person name="Carmel L."/>
            <person name="Casola C."/>
            <person name="Choi J.H."/>
            <person name="Detter J.C."/>
            <person name="Dong Q."/>
            <person name="Dusheyko S."/>
            <person name="Eads B.D."/>
            <person name="Frohlich T."/>
            <person name="Geiler-Samerotte K.A."/>
            <person name="Gerlach D."/>
            <person name="Hatcher P."/>
            <person name="Jogdeo S."/>
            <person name="Krijgsveld J."/>
            <person name="Kriventseva E.V."/>
            <person name="Kultz D."/>
            <person name="Laforsch C."/>
            <person name="Lindquist E."/>
            <person name="Lopez J."/>
            <person name="Manak J.R."/>
            <person name="Muller J."/>
            <person name="Pangilinan J."/>
            <person name="Patwardhan R.P."/>
            <person name="Pitluck S."/>
            <person name="Pritham E.J."/>
            <person name="Rechtsteiner A."/>
            <person name="Rho M."/>
            <person name="Rogozin I.B."/>
            <person name="Sakarya O."/>
            <person name="Salamov A."/>
            <person name="Schaack S."/>
            <person name="Shapiro H."/>
            <person name="Shiga Y."/>
            <person name="Skalitzky C."/>
            <person name="Smith Z."/>
            <person name="Souvorov A."/>
            <person name="Sung W."/>
            <person name="Tang Z."/>
            <person name="Tsuchiya D."/>
            <person name="Tu H."/>
            <person name="Vos H."/>
            <person name="Wang M."/>
            <person name="Wolf Y.I."/>
            <person name="Yamagata H."/>
            <person name="Yamada T."/>
            <person name="Ye Y."/>
            <person name="Shaw J.R."/>
            <person name="Andrews J."/>
            <person name="Crease T.J."/>
            <person name="Tang H."/>
            <person name="Lucas S.M."/>
            <person name="Robertson H.M."/>
            <person name="Bork P."/>
            <person name="Koonin E.V."/>
            <person name="Zdobnov E.M."/>
            <person name="Grigoriev I.V."/>
            <person name="Lynch M."/>
            <person name="Boore J.L."/>
        </authorList>
    </citation>
    <scope>NUCLEOTIDE SEQUENCE [LARGE SCALE GENOMIC DNA]</scope>
</reference>
<dbReference type="AlphaFoldDB" id="E9GBI6"/>
<evidence type="ECO:0000256" key="4">
    <source>
        <dbReference type="ARBA" id="ARBA00022833"/>
    </source>
</evidence>
<dbReference type="Gene3D" id="1.10.555.10">
    <property type="entry name" value="Rho GTPase activation protein"/>
    <property type="match status" value="1"/>
</dbReference>
<evidence type="ECO:0000256" key="5">
    <source>
        <dbReference type="ARBA" id="ARBA00023054"/>
    </source>
</evidence>
<accession>E9GBI6</accession>
<dbReference type="InterPro" id="IPR046349">
    <property type="entry name" value="C1-like_sf"/>
</dbReference>
<feature type="compositionally biased region" description="Basic and acidic residues" evidence="7">
    <location>
        <begin position="171"/>
        <end position="183"/>
    </location>
</feature>
<dbReference type="HOGENOM" id="CLU_006236_0_1_1"/>
<dbReference type="PANTHER" id="PTHR15228">
    <property type="entry name" value="SPERMATHECAL PHYSIOLOGY VARIANT"/>
    <property type="match status" value="1"/>
</dbReference>
<feature type="domain" description="Phorbol-ester/DAG-type" evidence="8">
    <location>
        <begin position="432"/>
        <end position="477"/>
    </location>
</feature>
<dbReference type="PhylomeDB" id="E9GBI6"/>
<dbReference type="Gene3D" id="3.30.60.20">
    <property type="match status" value="1"/>
</dbReference>
<feature type="compositionally biased region" description="Polar residues" evidence="7">
    <location>
        <begin position="347"/>
        <end position="385"/>
    </location>
</feature>
<feature type="domain" description="Rho-GAP" evidence="9">
    <location>
        <begin position="491"/>
        <end position="686"/>
    </location>
</feature>
<feature type="region of interest" description="Disordered" evidence="7">
    <location>
        <begin position="150"/>
        <end position="183"/>
    </location>
</feature>
<evidence type="ECO:0000256" key="2">
    <source>
        <dbReference type="ARBA" id="ARBA00022723"/>
    </source>
</evidence>
<dbReference type="CDD" id="cd20816">
    <property type="entry name" value="C1_GMIP-like"/>
    <property type="match status" value="1"/>
</dbReference>
<evidence type="ECO:0000313" key="11">
    <source>
        <dbReference type="EMBL" id="EFX83146.1"/>
    </source>
</evidence>
<dbReference type="OrthoDB" id="79452at2759"/>